<dbReference type="EC" id="1.8.4.11" evidence="2"/>
<keyword evidence="8" id="KW-1185">Reference proteome</keyword>
<dbReference type="EMBL" id="UYRW01000367">
    <property type="protein sequence ID" value="VDK66152.1"/>
    <property type="molecule type" value="Genomic_DNA"/>
</dbReference>
<dbReference type="NCBIfam" id="TIGR00401">
    <property type="entry name" value="msrA"/>
    <property type="match status" value="1"/>
</dbReference>
<evidence type="ECO:0000313" key="9">
    <source>
        <dbReference type="WBParaSite" id="nOo.2.0.1.t02370-RA"/>
    </source>
</evidence>
<dbReference type="SUPFAM" id="SSF55068">
    <property type="entry name" value="Peptide methionine sulfoxide reductase"/>
    <property type="match status" value="1"/>
</dbReference>
<feature type="domain" description="Peptide methionine sulphoxide reductase MsrA" evidence="6">
    <location>
        <begin position="6"/>
        <end position="141"/>
    </location>
</feature>
<name>A0A182E317_ONCOC</name>
<dbReference type="Pfam" id="PF01625">
    <property type="entry name" value="PMSR"/>
    <property type="match status" value="1"/>
</dbReference>
<comment type="similarity">
    <text evidence="1">Belongs to the MsrA Met sulfoxide reductase family.</text>
</comment>
<dbReference type="STRING" id="42157.A0A182E317"/>
<dbReference type="HAMAP" id="MF_01401">
    <property type="entry name" value="MsrA"/>
    <property type="match status" value="1"/>
</dbReference>
<dbReference type="PANTHER" id="PTHR43774">
    <property type="entry name" value="PEPTIDE METHIONINE SULFOXIDE REDUCTASE"/>
    <property type="match status" value="1"/>
</dbReference>
<dbReference type="Gene3D" id="3.30.1060.10">
    <property type="entry name" value="Peptide methionine sulphoxide reductase MsrA"/>
    <property type="match status" value="1"/>
</dbReference>
<evidence type="ECO:0000256" key="1">
    <source>
        <dbReference type="ARBA" id="ARBA00005591"/>
    </source>
</evidence>
<dbReference type="GO" id="GO:0008113">
    <property type="term" value="F:peptide-methionine (S)-S-oxide reductase activity"/>
    <property type="evidence" value="ECO:0007669"/>
    <property type="project" value="UniProtKB-EC"/>
</dbReference>
<evidence type="ECO:0000256" key="5">
    <source>
        <dbReference type="SAM" id="Phobius"/>
    </source>
</evidence>
<protein>
    <recommendedName>
        <fullName evidence="2">peptide-methionine (S)-S-oxide reductase</fullName>
        <ecNumber evidence="2">1.8.4.11</ecNumber>
    </recommendedName>
    <alternativeName>
        <fullName evidence="4">Peptide-methionine (S)-S-oxide reductase</fullName>
    </alternativeName>
</protein>
<evidence type="ECO:0000256" key="4">
    <source>
        <dbReference type="ARBA" id="ARBA00030643"/>
    </source>
</evidence>
<dbReference type="AlphaFoldDB" id="A0A182E317"/>
<dbReference type="WBParaSite" id="nOo.2.0.1.t02370-RA">
    <property type="protein sequence ID" value="nOo.2.0.1.t02370-RA"/>
    <property type="gene ID" value="nOo.2.0.1.g02370"/>
</dbReference>
<dbReference type="OrthoDB" id="77405at2759"/>
<evidence type="ECO:0000259" key="6">
    <source>
        <dbReference type="Pfam" id="PF01625"/>
    </source>
</evidence>
<evidence type="ECO:0000256" key="3">
    <source>
        <dbReference type="ARBA" id="ARBA00023002"/>
    </source>
</evidence>
<dbReference type="InterPro" id="IPR036509">
    <property type="entry name" value="Met_Sox_Rdtase_MsrA_sf"/>
</dbReference>
<gene>
    <name evidence="7" type="ORF">NOO_LOCUS2370</name>
</gene>
<dbReference type="Proteomes" id="UP000271087">
    <property type="component" value="Unassembled WGS sequence"/>
</dbReference>
<proteinExistence type="inferred from homology"/>
<reference evidence="9" key="1">
    <citation type="submission" date="2016-06" db="UniProtKB">
        <authorList>
            <consortium name="WormBaseParasite"/>
        </authorList>
    </citation>
    <scope>IDENTIFICATION</scope>
</reference>
<evidence type="ECO:0000313" key="8">
    <source>
        <dbReference type="Proteomes" id="UP000271087"/>
    </source>
</evidence>
<dbReference type="FunFam" id="3.30.1060.10:FF:000004">
    <property type="entry name" value="Peptide methionine sulfoxide reductase A5"/>
    <property type="match status" value="1"/>
</dbReference>
<evidence type="ECO:0000256" key="2">
    <source>
        <dbReference type="ARBA" id="ARBA00012502"/>
    </source>
</evidence>
<feature type="transmembrane region" description="Helical" evidence="5">
    <location>
        <begin position="224"/>
        <end position="248"/>
    </location>
</feature>
<accession>A0A182E317</accession>
<keyword evidence="5" id="KW-1133">Transmembrane helix</keyword>
<keyword evidence="5" id="KW-0812">Transmembrane</keyword>
<dbReference type="PANTHER" id="PTHR43774:SF1">
    <property type="entry name" value="PEPTIDE METHIONINE SULFOXIDE REDUCTASE MSRA 2"/>
    <property type="match status" value="1"/>
</dbReference>
<organism evidence="9">
    <name type="scientific">Onchocerca ochengi</name>
    <name type="common">Filarial nematode worm</name>
    <dbReference type="NCBI Taxonomy" id="42157"/>
    <lineage>
        <taxon>Eukaryota</taxon>
        <taxon>Metazoa</taxon>
        <taxon>Ecdysozoa</taxon>
        <taxon>Nematoda</taxon>
        <taxon>Chromadorea</taxon>
        <taxon>Rhabditida</taxon>
        <taxon>Spirurina</taxon>
        <taxon>Spiruromorpha</taxon>
        <taxon>Filarioidea</taxon>
        <taxon>Onchocercidae</taxon>
        <taxon>Onchocerca</taxon>
    </lineage>
</organism>
<keyword evidence="3" id="KW-0560">Oxidoreductase</keyword>
<evidence type="ECO:0000313" key="7">
    <source>
        <dbReference type="EMBL" id="VDK66152.1"/>
    </source>
</evidence>
<reference evidence="7 8" key="2">
    <citation type="submission" date="2018-08" db="EMBL/GenBank/DDBJ databases">
        <authorList>
            <person name="Laetsch R D."/>
            <person name="Stevens L."/>
            <person name="Kumar S."/>
            <person name="Blaxter L. M."/>
        </authorList>
    </citation>
    <scope>NUCLEOTIDE SEQUENCE [LARGE SCALE GENOMIC DNA]</scope>
</reference>
<keyword evidence="5" id="KW-0472">Membrane</keyword>
<dbReference type="InterPro" id="IPR002569">
    <property type="entry name" value="Met_Sox_Rdtase_MsrA_dom"/>
</dbReference>
<sequence length="269" mass="31171">MANLQKAYLGMQCFWGAESTFAKLDGVLATRVGYAGGTTQAPNYRNIGDHTEITEVQFDEKIISYDKILDYFWEHHDPTIEYKKQYKSAILYVDDQQKETAKKSLKKLQEKYGNRKLDTYVQKLIRFYQAEDYHQKYWLRCQTAIFKKLNLNNEEVVSSLLATKVNAFLAGYKNFDVLKQLADQYRLDDDVIKLIESIAITGGYGTRRRASDCRLACWNFSLQFANFVHCIVCAMWTLLNVCLVFWVIPYYGVSGELVEWIGSRIKTSG</sequence>